<evidence type="ECO:0000313" key="8">
    <source>
        <dbReference type="EMBL" id="SMF66423.1"/>
    </source>
</evidence>
<feature type="compositionally biased region" description="Basic and acidic residues" evidence="6">
    <location>
        <begin position="41"/>
        <end position="55"/>
    </location>
</feature>
<dbReference type="STRING" id="1313296.SAMN05661091_0253"/>
<dbReference type="AlphaFoldDB" id="A0A1X7G9S7"/>
<keyword evidence="2 7" id="KW-0732">Signal</keyword>
<keyword evidence="9" id="KW-1185">Reference proteome</keyword>
<name>A0A1X7G9S7_9BACL</name>
<feature type="signal peptide" evidence="7">
    <location>
        <begin position="1"/>
        <end position="23"/>
    </location>
</feature>
<evidence type="ECO:0000256" key="1">
    <source>
        <dbReference type="ARBA" id="ARBA00022475"/>
    </source>
</evidence>
<reference evidence="8 9" key="1">
    <citation type="submission" date="2017-04" db="EMBL/GenBank/DDBJ databases">
        <authorList>
            <person name="Afonso C.L."/>
            <person name="Miller P.J."/>
            <person name="Scott M.A."/>
            <person name="Spackman E."/>
            <person name="Goraichik I."/>
            <person name="Dimitrov K.M."/>
            <person name="Suarez D.L."/>
            <person name="Swayne D.E."/>
        </authorList>
    </citation>
    <scope>NUCLEOTIDE SEQUENCE [LARGE SCALE GENOMIC DNA]</scope>
    <source>
        <strain evidence="8 9">N3/975</strain>
    </source>
</reference>
<feature type="compositionally biased region" description="Polar residues" evidence="6">
    <location>
        <begin position="29"/>
        <end position="40"/>
    </location>
</feature>
<dbReference type="Gene3D" id="3.40.190.10">
    <property type="entry name" value="Periplasmic binding protein-like II"/>
    <property type="match status" value="2"/>
</dbReference>
<dbReference type="SUPFAM" id="SSF53850">
    <property type="entry name" value="Periplasmic binding protein-like II"/>
    <property type="match status" value="1"/>
</dbReference>
<dbReference type="Pfam" id="PF01547">
    <property type="entry name" value="SBP_bac_1"/>
    <property type="match status" value="1"/>
</dbReference>
<evidence type="ECO:0000256" key="4">
    <source>
        <dbReference type="ARBA" id="ARBA00023139"/>
    </source>
</evidence>
<keyword evidence="4" id="KW-0564">Palmitate</keyword>
<protein>
    <submittedName>
        <fullName evidence="8">ABC-type glycerol-3-phosphate transport system, substrate-binding protein</fullName>
    </submittedName>
</protein>
<organism evidence="8 9">
    <name type="scientific">Paenibacillus uliginis N3/975</name>
    <dbReference type="NCBI Taxonomy" id="1313296"/>
    <lineage>
        <taxon>Bacteria</taxon>
        <taxon>Bacillati</taxon>
        <taxon>Bacillota</taxon>
        <taxon>Bacilli</taxon>
        <taxon>Bacillales</taxon>
        <taxon>Paenibacillaceae</taxon>
        <taxon>Paenibacillus</taxon>
    </lineage>
</organism>
<sequence>MRKMRKPLLVMVSLFLVLVTALAGCSKSGDGNTSNPGTTVKNEEKKENNENKEPPAENTDSKWVLGEKPLEFSAYAHYNNSDFPKYESTPIGKYLSEEKQVKINMIAAAGAHSQKLSAMMASDELPEMIWTDRNHPDMERLLKAGKLVAFDEYLDKYPNLKTWMGDDLNMLRAEDGKLYMFPNWYSANPFGNAGYVVNKKIYEELGKPKLETTDDLYDYLVKVKAKYGDSIIPFEPHRAQDMQGLGVLYTAFGEGALYTYLNSGLRAVPKDGKLTSVLTDPVFREAQKYIAKLYREKLISQDAFNQTEDQVLEKVMTGRVAVFAGSSPTTFAGEAQPELIKNDPNGGYFMIWPIHKPGLDKNKIYPGTYTSFGWNAAYITTAAKDPEAIFAFLDWYTSPEGMNVQFFGPEGKNWKGFDEEGKPNFPETYDPKEVAEIQTKNEPVMFVGNTSYIDPAKYKYMAKLPFEEQDWRTRYQQTITWPTQYNVTEFINLNPDPESEEGVIQTSVDEMFLEIYAKSVMAGSDEEVDQILDQGNKDLVGLGYEKLLEWRTAKWQDNLTKMNKK</sequence>
<keyword evidence="3" id="KW-0472">Membrane</keyword>
<dbReference type="InterPro" id="IPR050490">
    <property type="entry name" value="Bact_solute-bd_prot1"/>
</dbReference>
<feature type="region of interest" description="Disordered" evidence="6">
    <location>
        <begin position="27"/>
        <end position="63"/>
    </location>
</feature>
<dbReference type="PANTHER" id="PTHR43649">
    <property type="entry name" value="ARABINOSE-BINDING PROTEIN-RELATED"/>
    <property type="match status" value="1"/>
</dbReference>
<gene>
    <name evidence="8" type="ORF">SAMN05661091_0253</name>
</gene>
<proteinExistence type="predicted"/>
<dbReference type="RefSeq" id="WP_208917411.1">
    <property type="nucleotide sequence ID" value="NZ_LT840184.1"/>
</dbReference>
<evidence type="ECO:0000256" key="5">
    <source>
        <dbReference type="ARBA" id="ARBA00023288"/>
    </source>
</evidence>
<dbReference type="EMBL" id="LT840184">
    <property type="protein sequence ID" value="SMF66423.1"/>
    <property type="molecule type" value="Genomic_DNA"/>
</dbReference>
<keyword evidence="5" id="KW-0449">Lipoprotein</keyword>
<keyword evidence="1" id="KW-1003">Cell membrane</keyword>
<evidence type="ECO:0000256" key="3">
    <source>
        <dbReference type="ARBA" id="ARBA00023136"/>
    </source>
</evidence>
<feature type="chain" id="PRO_5012597958" evidence="7">
    <location>
        <begin position="24"/>
        <end position="565"/>
    </location>
</feature>
<dbReference type="Proteomes" id="UP000192940">
    <property type="component" value="Chromosome I"/>
</dbReference>
<dbReference type="PANTHER" id="PTHR43649:SF33">
    <property type="entry name" value="POLYGALACTURONAN_RHAMNOGALACTURONAN-BINDING PROTEIN YTCQ"/>
    <property type="match status" value="1"/>
</dbReference>
<evidence type="ECO:0000256" key="7">
    <source>
        <dbReference type="SAM" id="SignalP"/>
    </source>
</evidence>
<dbReference type="PROSITE" id="PS51257">
    <property type="entry name" value="PROKAR_LIPOPROTEIN"/>
    <property type="match status" value="1"/>
</dbReference>
<accession>A0A1X7G9S7</accession>
<evidence type="ECO:0000256" key="2">
    <source>
        <dbReference type="ARBA" id="ARBA00022729"/>
    </source>
</evidence>
<evidence type="ECO:0000313" key="9">
    <source>
        <dbReference type="Proteomes" id="UP000192940"/>
    </source>
</evidence>
<evidence type="ECO:0000256" key="6">
    <source>
        <dbReference type="SAM" id="MobiDB-lite"/>
    </source>
</evidence>
<dbReference type="InterPro" id="IPR006059">
    <property type="entry name" value="SBP"/>
</dbReference>